<dbReference type="InterPro" id="IPR037185">
    <property type="entry name" value="EmrE-like"/>
</dbReference>
<feature type="transmembrane region" description="Helical" evidence="1">
    <location>
        <begin position="53"/>
        <end position="73"/>
    </location>
</feature>
<organism evidence="3 4">
    <name type="scientific">Phytophthora oleae</name>
    <dbReference type="NCBI Taxonomy" id="2107226"/>
    <lineage>
        <taxon>Eukaryota</taxon>
        <taxon>Sar</taxon>
        <taxon>Stramenopiles</taxon>
        <taxon>Oomycota</taxon>
        <taxon>Peronosporomycetes</taxon>
        <taxon>Peronosporales</taxon>
        <taxon>Peronosporaceae</taxon>
        <taxon>Phytophthora</taxon>
    </lineage>
</organism>
<keyword evidence="1" id="KW-0812">Transmembrane</keyword>
<dbReference type="Pfam" id="PF00892">
    <property type="entry name" value="EamA"/>
    <property type="match status" value="1"/>
</dbReference>
<name>A0ABD3FXL8_9STRA</name>
<feature type="transmembrane region" description="Helical" evidence="1">
    <location>
        <begin position="152"/>
        <end position="179"/>
    </location>
</feature>
<dbReference type="Gene3D" id="1.10.3730.20">
    <property type="match status" value="1"/>
</dbReference>
<reference evidence="3 4" key="1">
    <citation type="submission" date="2024-09" db="EMBL/GenBank/DDBJ databases">
        <title>Genome sequencing and assembly of Phytophthora oleae, isolate VK10A, causative agent of rot of olive drupes.</title>
        <authorList>
            <person name="Conti Taguali S."/>
            <person name="Riolo M."/>
            <person name="La Spada F."/>
            <person name="Cacciola S.O."/>
            <person name="Dionisio G."/>
        </authorList>
    </citation>
    <scope>NUCLEOTIDE SEQUENCE [LARGE SCALE GENOMIC DNA]</scope>
    <source>
        <strain evidence="3 4">VK10A</strain>
    </source>
</reference>
<proteinExistence type="predicted"/>
<dbReference type="SUPFAM" id="SSF103481">
    <property type="entry name" value="Multidrug resistance efflux transporter EmrE"/>
    <property type="match status" value="1"/>
</dbReference>
<evidence type="ECO:0000256" key="1">
    <source>
        <dbReference type="SAM" id="Phobius"/>
    </source>
</evidence>
<comment type="caution">
    <text evidence="3">The sequence shown here is derived from an EMBL/GenBank/DDBJ whole genome shotgun (WGS) entry which is preliminary data.</text>
</comment>
<evidence type="ECO:0000259" key="2">
    <source>
        <dbReference type="Pfam" id="PF00892"/>
    </source>
</evidence>
<dbReference type="Proteomes" id="UP001632037">
    <property type="component" value="Unassembled WGS sequence"/>
</dbReference>
<dbReference type="InterPro" id="IPR026505">
    <property type="entry name" value="Solute_c_fam_35_mem_F3/F4"/>
</dbReference>
<gene>
    <name evidence="3" type="ORF">V7S43_004812</name>
</gene>
<dbReference type="EMBL" id="JBIMZQ010000007">
    <property type="protein sequence ID" value="KAL3670495.1"/>
    <property type="molecule type" value="Genomic_DNA"/>
</dbReference>
<keyword evidence="4" id="KW-1185">Reference proteome</keyword>
<dbReference type="InterPro" id="IPR000620">
    <property type="entry name" value="EamA_dom"/>
</dbReference>
<evidence type="ECO:0000313" key="4">
    <source>
        <dbReference type="Proteomes" id="UP001632037"/>
    </source>
</evidence>
<dbReference type="PANTHER" id="PTHR19346:SF4">
    <property type="entry name" value="SUGAR PHOSPHATE TRANSPORTER DOMAIN-CONTAINING PROTEIN"/>
    <property type="match status" value="1"/>
</dbReference>
<keyword evidence="1" id="KW-1133">Transmembrane helix</keyword>
<evidence type="ECO:0000313" key="3">
    <source>
        <dbReference type="EMBL" id="KAL3670495.1"/>
    </source>
</evidence>
<sequence>MCLYVFDNFPRTASSSNSIMTRVTDAHQSPHEFTKLLSTDGISSTTRNNLPRHAGLVALGALIWSWVLQAEASQALQAVEFNKPFFILCFNHTAPVALLPLLVGYFWLQGGDEDRLAPLDFVGVLNRHSVIPLPTLWKIAMFLSTFYCVTDYFWYAALANVSVAAGTAIFNCSPLFVYCFSICFLHERLSLGKMCGVLTSFVGVTLVVMFQNGSGLDAIASTGVVAGLMVALSAALYGGYEVAIRLTVGDDMTDTATLLTMAGLCGLFTIPLWVIGSFLLAYSPVEAIYEPLGLPDTPHGLVLMLVSGLMAIVFCVFLPLSLCWTSPLETSVGCMLTIPLSGIVDTVIHHTSFSWECIAGSALVMGGFGILEYCSAEDTIRQPEASKQRDDPNVLV</sequence>
<feature type="transmembrane region" description="Helical" evidence="1">
    <location>
        <begin position="301"/>
        <end position="322"/>
    </location>
</feature>
<protein>
    <recommendedName>
        <fullName evidence="2">EamA domain-containing protein</fullName>
    </recommendedName>
</protein>
<feature type="domain" description="EamA" evidence="2">
    <location>
        <begin position="133"/>
        <end position="208"/>
    </location>
</feature>
<accession>A0ABD3FXL8</accession>
<feature type="transmembrane region" description="Helical" evidence="1">
    <location>
        <begin position="191"/>
        <end position="212"/>
    </location>
</feature>
<feature type="transmembrane region" description="Helical" evidence="1">
    <location>
        <begin position="218"/>
        <end position="237"/>
    </location>
</feature>
<keyword evidence="1" id="KW-0472">Membrane</keyword>
<feature type="transmembrane region" description="Helical" evidence="1">
    <location>
        <begin position="258"/>
        <end position="281"/>
    </location>
</feature>
<dbReference type="AlphaFoldDB" id="A0ABD3FXL8"/>
<dbReference type="PANTHER" id="PTHR19346">
    <property type="entry name" value="SUGAR PHOSPHATE TRANSPORTER DOMAIN-CONTAINING PROTEIN"/>
    <property type="match status" value="1"/>
</dbReference>
<feature type="transmembrane region" description="Helical" evidence="1">
    <location>
        <begin position="85"/>
        <end position="108"/>
    </location>
</feature>